<gene>
    <name evidence="2" type="ORF">ACFOGJ_22490</name>
</gene>
<dbReference type="InterPro" id="IPR032710">
    <property type="entry name" value="NTF2-like_dom_sf"/>
</dbReference>
<name>A0ABV7L5Y4_9PROT</name>
<dbReference type="Proteomes" id="UP001595528">
    <property type="component" value="Unassembled WGS sequence"/>
</dbReference>
<proteinExistence type="predicted"/>
<feature type="domain" description="SnoaL-like" evidence="1">
    <location>
        <begin position="11"/>
        <end position="135"/>
    </location>
</feature>
<dbReference type="RefSeq" id="WP_379904822.1">
    <property type="nucleotide sequence ID" value="NZ_JBHRTR010000036.1"/>
</dbReference>
<sequence>MADDLEARVARLAAIEEITRLKHLYWHYNDQGLDAARIGPLFVDEGVWSNAELGHHEGRAAIEDFFGGASATITFCAHLGMNGIVEVDGDTARGRWRLLLPCTFMQDGRKVSRWILGDYDDAFVRRDGSWLFSRLDVIFNFNVAQGDSWAGMEQVRAG</sequence>
<evidence type="ECO:0000313" key="3">
    <source>
        <dbReference type="Proteomes" id="UP001595528"/>
    </source>
</evidence>
<dbReference type="InterPro" id="IPR037401">
    <property type="entry name" value="SnoaL-like"/>
</dbReference>
<dbReference type="SUPFAM" id="SSF54427">
    <property type="entry name" value="NTF2-like"/>
    <property type="match status" value="1"/>
</dbReference>
<dbReference type="Pfam" id="PF13577">
    <property type="entry name" value="SnoaL_4"/>
    <property type="match status" value="1"/>
</dbReference>
<accession>A0ABV7L5Y4</accession>
<comment type="caution">
    <text evidence="2">The sequence shown here is derived from an EMBL/GenBank/DDBJ whole genome shotgun (WGS) entry which is preliminary data.</text>
</comment>
<evidence type="ECO:0000259" key="1">
    <source>
        <dbReference type="Pfam" id="PF13577"/>
    </source>
</evidence>
<reference evidence="3" key="1">
    <citation type="journal article" date="2019" name="Int. J. Syst. Evol. Microbiol.">
        <title>The Global Catalogue of Microorganisms (GCM) 10K type strain sequencing project: providing services to taxonomists for standard genome sequencing and annotation.</title>
        <authorList>
            <consortium name="The Broad Institute Genomics Platform"/>
            <consortium name="The Broad Institute Genome Sequencing Center for Infectious Disease"/>
            <person name="Wu L."/>
            <person name="Ma J."/>
        </authorList>
    </citation>
    <scope>NUCLEOTIDE SEQUENCE [LARGE SCALE GENOMIC DNA]</scope>
    <source>
        <strain evidence="3">KCTC 42964</strain>
    </source>
</reference>
<dbReference type="EMBL" id="JBHRTR010000036">
    <property type="protein sequence ID" value="MFC3230037.1"/>
    <property type="molecule type" value="Genomic_DNA"/>
</dbReference>
<dbReference type="Gene3D" id="3.10.450.50">
    <property type="match status" value="1"/>
</dbReference>
<keyword evidence="3" id="KW-1185">Reference proteome</keyword>
<evidence type="ECO:0000313" key="2">
    <source>
        <dbReference type="EMBL" id="MFC3230037.1"/>
    </source>
</evidence>
<organism evidence="2 3">
    <name type="scientific">Marinibaculum pumilum</name>
    <dbReference type="NCBI Taxonomy" id="1766165"/>
    <lineage>
        <taxon>Bacteria</taxon>
        <taxon>Pseudomonadati</taxon>
        <taxon>Pseudomonadota</taxon>
        <taxon>Alphaproteobacteria</taxon>
        <taxon>Rhodospirillales</taxon>
        <taxon>Rhodospirillaceae</taxon>
        <taxon>Marinibaculum</taxon>
    </lineage>
</organism>
<protein>
    <submittedName>
        <fullName evidence="2">Nuclear transport factor 2 family protein</fullName>
    </submittedName>
</protein>